<sequence>MPDHFDTDVLIAGAGPAGLTLAIEPTRHAVPFCLIDKMDGPFIGSRGRGILARTLDFFEDMGVAERIIGTKGDLHDDWRHFQDAYGLQPGNWVLVRPDGYIGMTVLTEASAELEACLAQVLYAKHH</sequence>
<dbReference type="GO" id="GO:0016709">
    <property type="term" value="F:oxidoreductase activity, acting on paired donors, with incorporation or reduction of molecular oxygen, NAD(P)H as one donor, and incorporation of one atom of oxygen"/>
    <property type="evidence" value="ECO:0007669"/>
    <property type="project" value="UniProtKB-ARBA"/>
</dbReference>
<feature type="domain" description="FAD-binding" evidence="4">
    <location>
        <begin position="6"/>
        <end position="70"/>
    </location>
</feature>
<evidence type="ECO:0000256" key="1">
    <source>
        <dbReference type="ARBA" id="ARBA00001974"/>
    </source>
</evidence>
<evidence type="ECO:0000256" key="3">
    <source>
        <dbReference type="ARBA" id="ARBA00022827"/>
    </source>
</evidence>
<evidence type="ECO:0000313" key="5">
    <source>
        <dbReference type="EMBL" id="QHC37344.1"/>
    </source>
</evidence>
<evidence type="ECO:0000313" key="6">
    <source>
        <dbReference type="Proteomes" id="UP000464674"/>
    </source>
</evidence>
<protein>
    <recommendedName>
        <fullName evidence="4">FAD-binding domain-containing protein</fullName>
    </recommendedName>
</protein>
<comment type="cofactor">
    <cofactor evidence="1">
        <name>FAD</name>
        <dbReference type="ChEBI" id="CHEBI:57692"/>
    </cofactor>
</comment>
<keyword evidence="3" id="KW-0274">FAD</keyword>
<dbReference type="AlphaFoldDB" id="A0A857FWW2"/>
<dbReference type="PANTHER" id="PTHR43004:SF19">
    <property type="entry name" value="BINDING MONOOXYGENASE, PUTATIVE (JCVI)-RELATED"/>
    <property type="match status" value="1"/>
</dbReference>
<accession>A0A857FWW2</accession>
<dbReference type="Pfam" id="PF01494">
    <property type="entry name" value="FAD_binding_3"/>
    <property type="match status" value="1"/>
</dbReference>
<name>A0A857FWW2_KOMXY</name>
<keyword evidence="2" id="KW-0285">Flavoprotein</keyword>
<dbReference type="RefSeq" id="WP_159264212.1">
    <property type="nucleotide sequence ID" value="NZ_CP041349.1"/>
</dbReference>
<keyword evidence="5" id="KW-0614">Plasmid</keyword>
<dbReference type="PANTHER" id="PTHR43004">
    <property type="entry name" value="TRK SYSTEM POTASSIUM UPTAKE PROTEIN"/>
    <property type="match status" value="1"/>
</dbReference>
<dbReference type="Gene3D" id="3.50.50.60">
    <property type="entry name" value="FAD/NAD(P)-binding domain"/>
    <property type="match status" value="1"/>
</dbReference>
<evidence type="ECO:0000256" key="2">
    <source>
        <dbReference type="ARBA" id="ARBA00022630"/>
    </source>
</evidence>
<gene>
    <name evidence="5" type="ORF">FMA36_17165</name>
</gene>
<proteinExistence type="predicted"/>
<geneLocation type="plasmid" evidence="6">
    <name>pa</name>
</geneLocation>
<evidence type="ECO:0000259" key="4">
    <source>
        <dbReference type="Pfam" id="PF01494"/>
    </source>
</evidence>
<dbReference type="GO" id="GO:0071949">
    <property type="term" value="F:FAD binding"/>
    <property type="evidence" value="ECO:0007669"/>
    <property type="project" value="InterPro"/>
</dbReference>
<dbReference type="InterPro" id="IPR050641">
    <property type="entry name" value="RIFMO-like"/>
</dbReference>
<organism evidence="5 6">
    <name type="scientific">Komagataeibacter xylinus</name>
    <name type="common">Gluconacetobacter xylinus</name>
    <dbReference type="NCBI Taxonomy" id="28448"/>
    <lineage>
        <taxon>Bacteria</taxon>
        <taxon>Pseudomonadati</taxon>
        <taxon>Pseudomonadota</taxon>
        <taxon>Alphaproteobacteria</taxon>
        <taxon>Acetobacterales</taxon>
        <taxon>Acetobacteraceae</taxon>
        <taxon>Komagataeibacter</taxon>
    </lineage>
</organism>
<dbReference type="SUPFAM" id="SSF51905">
    <property type="entry name" value="FAD/NAD(P)-binding domain"/>
    <property type="match status" value="1"/>
</dbReference>
<dbReference type="InterPro" id="IPR002938">
    <property type="entry name" value="FAD-bd"/>
</dbReference>
<reference evidence="5 6" key="1">
    <citation type="journal article" date="2020" name="Carbohydr. Polym.">
        <title>Characterization and optimization of production of bacterial cellulose from strain CGMCC 17276 based on whole-genome analysis.</title>
        <authorList>
            <person name="Lu T."/>
            <person name="Gao H."/>
            <person name="Liao B."/>
            <person name="Wu J."/>
            <person name="Zhang W."/>
            <person name="Huang J."/>
            <person name="Liu M."/>
            <person name="Huang J."/>
            <person name="Chang Z."/>
            <person name="Jin M."/>
            <person name="Yi Z."/>
            <person name="Jiang D."/>
        </authorList>
    </citation>
    <scope>NUCLEOTIDE SEQUENCE [LARGE SCALE GENOMIC DNA]</scope>
    <source>
        <strain evidence="5 6">CGMCC 17276</strain>
        <plasmid evidence="6">pa</plasmid>
    </source>
</reference>
<dbReference type="Proteomes" id="UP000464674">
    <property type="component" value="Plasmid pA"/>
</dbReference>
<dbReference type="EMBL" id="CP041349">
    <property type="protein sequence ID" value="QHC37344.1"/>
    <property type="molecule type" value="Genomic_DNA"/>
</dbReference>
<dbReference type="OrthoDB" id="9791689at2"/>
<dbReference type="InterPro" id="IPR036188">
    <property type="entry name" value="FAD/NAD-bd_sf"/>
</dbReference>